<dbReference type="STRING" id="195883.A0A482XKN2"/>
<feature type="region of interest" description="Disordered" evidence="10">
    <location>
        <begin position="833"/>
        <end position="869"/>
    </location>
</feature>
<dbReference type="InterPro" id="IPR036443">
    <property type="entry name" value="Znf_RanBP2_sf"/>
</dbReference>
<feature type="compositionally biased region" description="Basic and acidic residues" evidence="10">
    <location>
        <begin position="13"/>
        <end position="75"/>
    </location>
</feature>
<dbReference type="Gene3D" id="4.10.1060.10">
    <property type="entry name" value="Zinc finger, RanBP2-type"/>
    <property type="match status" value="1"/>
</dbReference>
<dbReference type="EMBL" id="QKKF02006822">
    <property type="protein sequence ID" value="RZF46244.1"/>
    <property type="molecule type" value="Genomic_DNA"/>
</dbReference>
<evidence type="ECO:0000259" key="12">
    <source>
        <dbReference type="PROSITE" id="PS50174"/>
    </source>
</evidence>
<evidence type="ECO:0000256" key="6">
    <source>
        <dbReference type="ARBA" id="ARBA00022884"/>
    </source>
</evidence>
<evidence type="ECO:0000256" key="9">
    <source>
        <dbReference type="PROSITE-ProRule" id="PRU00322"/>
    </source>
</evidence>
<protein>
    <recommendedName>
        <fullName evidence="16">RNA-binding protein 5</fullName>
    </recommendedName>
</protein>
<dbReference type="InterPro" id="IPR001876">
    <property type="entry name" value="Znf_RanBP2"/>
</dbReference>
<reference evidence="14 15" key="1">
    <citation type="journal article" date="2017" name="Gigascience">
        <title>Genome sequence of the small brown planthopper, Laodelphax striatellus.</title>
        <authorList>
            <person name="Zhu J."/>
            <person name="Jiang F."/>
            <person name="Wang X."/>
            <person name="Yang P."/>
            <person name="Bao Y."/>
            <person name="Zhao W."/>
            <person name="Wang W."/>
            <person name="Lu H."/>
            <person name="Wang Q."/>
            <person name="Cui N."/>
            <person name="Li J."/>
            <person name="Chen X."/>
            <person name="Luo L."/>
            <person name="Yu J."/>
            <person name="Kang L."/>
            <person name="Cui F."/>
        </authorList>
    </citation>
    <scope>NUCLEOTIDE SEQUENCE [LARGE SCALE GENOMIC DNA]</scope>
    <source>
        <strain evidence="14">Lst14</strain>
    </source>
</reference>
<feature type="compositionally biased region" description="Basic and acidic residues" evidence="10">
    <location>
        <begin position="847"/>
        <end position="869"/>
    </location>
</feature>
<evidence type="ECO:0000259" key="13">
    <source>
        <dbReference type="PROSITE" id="PS50199"/>
    </source>
</evidence>
<dbReference type="PROSITE" id="PS50199">
    <property type="entry name" value="ZF_RANBP2_2"/>
    <property type="match status" value="1"/>
</dbReference>
<dbReference type="PROSITE" id="PS50102">
    <property type="entry name" value="RRM"/>
    <property type="match status" value="1"/>
</dbReference>
<evidence type="ECO:0000256" key="5">
    <source>
        <dbReference type="ARBA" id="ARBA00022833"/>
    </source>
</evidence>
<dbReference type="Gene3D" id="3.30.70.330">
    <property type="match status" value="2"/>
</dbReference>
<proteinExistence type="predicted"/>
<dbReference type="SUPFAM" id="SSF90209">
    <property type="entry name" value="Ran binding protein zinc finger-like"/>
    <property type="match status" value="1"/>
</dbReference>
<feature type="domain" description="RanBP2-type" evidence="13">
    <location>
        <begin position="318"/>
        <end position="347"/>
    </location>
</feature>
<evidence type="ECO:0000256" key="4">
    <source>
        <dbReference type="ARBA" id="ARBA00022771"/>
    </source>
</evidence>
<dbReference type="AlphaFoldDB" id="A0A482XKN2"/>
<dbReference type="PANTHER" id="PTHR13948:SF3">
    <property type="entry name" value="FI21118P1"/>
    <property type="match status" value="1"/>
</dbReference>
<dbReference type="Pfam" id="PF00076">
    <property type="entry name" value="RRM_1"/>
    <property type="match status" value="1"/>
</dbReference>
<dbReference type="InterPro" id="IPR035979">
    <property type="entry name" value="RBD_domain_sf"/>
</dbReference>
<sequence>MNNYYDRGGGGGYDDHRSRDRMMRGGGGHQDRDMWHKAVDDFIDDRRRDRERSPLRESRDYRERRRGGADREGRRGNYKSGGGGSPREDDRNSTGSGRYYRDNSNDSFRDYDDSNSRDWNQRKRGGGGDRWSNEDDRKHQRAGDYYREDERRDRDRDRDRSREYSRDSSRNSRGEESRNSPKKQRDERSSSGDGYDSEDSRDSDFERGRSREFGDIDKMSYKDQVPNRTIIIRGLAQHITESDIREDTIKCKLVPKDIRLIRRKHTGTSRGFAFVEFLSTTEAISWMEMKQGELMLKDHYRAVMQYSLQRMENGREIRISDWHCTRCSAHNFKRRDFCYRCGCTRLEGELMEGVEEVCVHPTSTVLLRGLDALTTEENVLQCIQKLSTLPIRSVRIGRDAVMNTSRGVCYIEMNSVVESVYLHNALLLNPVKVDNKIPVISYCKLNQGGSGGNTGAGSSSLASAAIAAAQWSHQKAKDEQEGTTSVVTTQYTLEDVSKLADYSANLYAKSVAEKTKYFVYYHDYYTKAIQRGEQISLPSSATVAAQAQNDTAPHDTVSQTETPVATASVVSAAATKSALTAAPDGSGLHAYPVPDVSTYQYDKTSGYYYDPYTTLYYDANSQYFYNQKLQKFLYWDSVKSTYLPAPTAGAAVSYGSGGAVEQPTKTEEEKEDEQKKAKEKEKQSEKDKVKVAKRIAKDMEKWAKTLNHKKEIARQNLVSQQANLPATKTQGAADIGFAVLERKDLGPRSSMMQHDMTPADNSGLVAAYGQGSDSDDDAAAANNDAQEDEKKLTDWSKLACLLCKRQFPSREVLIKHQQLSDLHKQNIESWYKARGLDPTDAQTRSQQYRDRAKERRQKYGEPDHPQPNRLKENYMKARQATISYEEPTKMGLGSDNLGNKLLQKMGWQEGMGLGKKNQGRTSIIETERRSATAGLGTKSVGVVPGPGETYKDCVKKMMKIRYQEIEENAS</sequence>
<dbReference type="GO" id="GO:0008270">
    <property type="term" value="F:zinc ion binding"/>
    <property type="evidence" value="ECO:0007669"/>
    <property type="project" value="UniProtKB-KW"/>
</dbReference>
<feature type="region of interest" description="Disordered" evidence="10">
    <location>
        <begin position="1"/>
        <end position="211"/>
    </location>
</feature>
<dbReference type="Pfam" id="PF17780">
    <property type="entry name" value="OCRE"/>
    <property type="match status" value="1"/>
</dbReference>
<dbReference type="PROSITE" id="PS50174">
    <property type="entry name" value="G_PATCH"/>
    <property type="match status" value="1"/>
</dbReference>
<dbReference type="OrthoDB" id="29221at2759"/>
<evidence type="ECO:0000313" key="15">
    <source>
        <dbReference type="Proteomes" id="UP000291343"/>
    </source>
</evidence>
<organism evidence="14 15">
    <name type="scientific">Laodelphax striatellus</name>
    <name type="common">Small brown planthopper</name>
    <name type="synonym">Delphax striatella</name>
    <dbReference type="NCBI Taxonomy" id="195883"/>
    <lineage>
        <taxon>Eukaryota</taxon>
        <taxon>Metazoa</taxon>
        <taxon>Ecdysozoa</taxon>
        <taxon>Arthropoda</taxon>
        <taxon>Hexapoda</taxon>
        <taxon>Insecta</taxon>
        <taxon>Pterygota</taxon>
        <taxon>Neoptera</taxon>
        <taxon>Paraneoptera</taxon>
        <taxon>Hemiptera</taxon>
        <taxon>Auchenorrhyncha</taxon>
        <taxon>Fulgoroidea</taxon>
        <taxon>Delphacidae</taxon>
        <taxon>Criomorphinae</taxon>
        <taxon>Laodelphax</taxon>
    </lineage>
</organism>
<evidence type="ECO:0000256" key="7">
    <source>
        <dbReference type="ARBA" id="ARBA00023242"/>
    </source>
</evidence>
<dbReference type="Pfam" id="PF01585">
    <property type="entry name" value="G-patch"/>
    <property type="match status" value="1"/>
</dbReference>
<dbReference type="InterPro" id="IPR000504">
    <property type="entry name" value="RRM_dom"/>
</dbReference>
<dbReference type="Proteomes" id="UP000291343">
    <property type="component" value="Unassembled WGS sequence"/>
</dbReference>
<keyword evidence="7" id="KW-0539">Nucleus</keyword>
<dbReference type="GO" id="GO:0000398">
    <property type="term" value="P:mRNA splicing, via spliceosome"/>
    <property type="evidence" value="ECO:0007669"/>
    <property type="project" value="TreeGrafter"/>
</dbReference>
<feature type="region of interest" description="Disordered" evidence="10">
    <location>
        <begin position="767"/>
        <end position="789"/>
    </location>
</feature>
<keyword evidence="4 9" id="KW-0863">Zinc-finger</keyword>
<evidence type="ECO:0000256" key="10">
    <source>
        <dbReference type="SAM" id="MobiDB-lite"/>
    </source>
</evidence>
<evidence type="ECO:0000313" key="14">
    <source>
        <dbReference type="EMBL" id="RZF46244.1"/>
    </source>
</evidence>
<dbReference type="InParanoid" id="A0A482XKN2"/>
<feature type="domain" description="G-patch" evidence="12">
    <location>
        <begin position="894"/>
        <end position="940"/>
    </location>
</feature>
<keyword evidence="3" id="KW-0677">Repeat</keyword>
<dbReference type="InterPro" id="IPR041591">
    <property type="entry name" value="OCRE"/>
</dbReference>
<name>A0A482XKN2_LAOST</name>
<feature type="compositionally biased region" description="Basic and acidic residues" evidence="10">
    <location>
        <begin position="198"/>
        <end position="211"/>
    </location>
</feature>
<dbReference type="CDD" id="cd16162">
    <property type="entry name" value="OCRE_RBM5_like"/>
    <property type="match status" value="1"/>
</dbReference>
<evidence type="ECO:0000256" key="3">
    <source>
        <dbReference type="ARBA" id="ARBA00022737"/>
    </source>
</evidence>
<feature type="region of interest" description="Disordered" evidence="10">
    <location>
        <begin position="653"/>
        <end position="690"/>
    </location>
</feature>
<dbReference type="GO" id="GO:0003723">
    <property type="term" value="F:RNA binding"/>
    <property type="evidence" value="ECO:0007669"/>
    <property type="project" value="UniProtKB-UniRule"/>
</dbReference>
<dbReference type="SMART" id="SM00443">
    <property type="entry name" value="G_patch"/>
    <property type="match status" value="1"/>
</dbReference>
<evidence type="ECO:0000256" key="1">
    <source>
        <dbReference type="ARBA" id="ARBA00004123"/>
    </source>
</evidence>
<dbReference type="PROSITE" id="PS01358">
    <property type="entry name" value="ZF_RANBP2_1"/>
    <property type="match status" value="1"/>
</dbReference>
<dbReference type="InterPro" id="IPR012677">
    <property type="entry name" value="Nucleotide-bd_a/b_plait_sf"/>
</dbReference>
<feature type="compositionally biased region" description="Basic and acidic residues" evidence="10">
    <location>
        <begin position="664"/>
        <end position="690"/>
    </location>
</feature>
<feature type="compositionally biased region" description="Basic and acidic residues" evidence="10">
    <location>
        <begin position="99"/>
        <end position="121"/>
    </location>
</feature>
<keyword evidence="15" id="KW-1185">Reference proteome</keyword>
<dbReference type="FunCoup" id="A0A482XKN2">
    <property type="interactions" value="2710"/>
</dbReference>
<evidence type="ECO:0000256" key="8">
    <source>
        <dbReference type="PROSITE-ProRule" id="PRU00176"/>
    </source>
</evidence>
<dbReference type="SUPFAM" id="SSF54928">
    <property type="entry name" value="RNA-binding domain, RBD"/>
    <property type="match status" value="2"/>
</dbReference>
<evidence type="ECO:0000259" key="11">
    <source>
        <dbReference type="PROSITE" id="PS50102"/>
    </source>
</evidence>
<gene>
    <name evidence="14" type="ORF">LSTR_LSTR011276</name>
</gene>
<feature type="compositionally biased region" description="Basic and acidic residues" evidence="10">
    <location>
        <begin position="131"/>
        <end position="190"/>
    </location>
</feature>
<keyword evidence="6 8" id="KW-0694">RNA-binding</keyword>
<comment type="caution">
    <text evidence="14">The sequence shown here is derived from an EMBL/GenBank/DDBJ whole genome shotgun (WGS) entry which is preliminary data.</text>
</comment>
<dbReference type="SMART" id="SM00360">
    <property type="entry name" value="RRM"/>
    <property type="match status" value="2"/>
</dbReference>
<dbReference type="CDD" id="cd12313">
    <property type="entry name" value="RRM1_RRM2_RBM5_like"/>
    <property type="match status" value="1"/>
</dbReference>
<keyword evidence="2" id="KW-0479">Metal-binding</keyword>
<evidence type="ECO:0000256" key="2">
    <source>
        <dbReference type="ARBA" id="ARBA00022723"/>
    </source>
</evidence>
<feature type="domain" description="RRM" evidence="11">
    <location>
        <begin position="228"/>
        <end position="320"/>
    </location>
</feature>
<accession>A0A482XKN2</accession>
<dbReference type="PANTHER" id="PTHR13948">
    <property type="entry name" value="RNA-BINDING PROTEIN"/>
    <property type="match status" value="1"/>
</dbReference>
<comment type="subcellular location">
    <subcellularLocation>
        <location evidence="1">Nucleus</location>
    </subcellularLocation>
</comment>
<dbReference type="InterPro" id="IPR000467">
    <property type="entry name" value="G_patch_dom"/>
</dbReference>
<keyword evidence="5" id="KW-0862">Zinc</keyword>
<evidence type="ECO:0008006" key="16">
    <source>
        <dbReference type="Google" id="ProtNLM"/>
    </source>
</evidence>
<dbReference type="GO" id="GO:0005634">
    <property type="term" value="C:nucleus"/>
    <property type="evidence" value="ECO:0007669"/>
    <property type="project" value="UniProtKB-SubCell"/>
</dbReference>